<name>A0A8X6V027_TRICX</name>
<organism evidence="1 2">
    <name type="scientific">Trichonephila clavipes</name>
    <name type="common">Golden silk orbweaver</name>
    <name type="synonym">Nephila clavipes</name>
    <dbReference type="NCBI Taxonomy" id="2585209"/>
    <lineage>
        <taxon>Eukaryota</taxon>
        <taxon>Metazoa</taxon>
        <taxon>Ecdysozoa</taxon>
        <taxon>Arthropoda</taxon>
        <taxon>Chelicerata</taxon>
        <taxon>Arachnida</taxon>
        <taxon>Araneae</taxon>
        <taxon>Araneomorphae</taxon>
        <taxon>Entelegynae</taxon>
        <taxon>Araneoidea</taxon>
        <taxon>Nephilidae</taxon>
        <taxon>Trichonephila</taxon>
    </lineage>
</organism>
<dbReference type="EMBL" id="BMAU01021046">
    <property type="protein sequence ID" value="GFX88184.1"/>
    <property type="molecule type" value="Genomic_DNA"/>
</dbReference>
<evidence type="ECO:0000313" key="2">
    <source>
        <dbReference type="Proteomes" id="UP000887159"/>
    </source>
</evidence>
<reference evidence="1" key="1">
    <citation type="submission" date="2020-08" db="EMBL/GenBank/DDBJ databases">
        <title>Multicomponent nature underlies the extraordinary mechanical properties of spider dragline silk.</title>
        <authorList>
            <person name="Kono N."/>
            <person name="Nakamura H."/>
            <person name="Mori M."/>
            <person name="Yoshida Y."/>
            <person name="Ohtoshi R."/>
            <person name="Malay A.D."/>
            <person name="Moran D.A.P."/>
            <person name="Tomita M."/>
            <person name="Numata K."/>
            <person name="Arakawa K."/>
        </authorList>
    </citation>
    <scope>NUCLEOTIDE SEQUENCE</scope>
</reference>
<protein>
    <submittedName>
        <fullName evidence="1">Uncharacterized protein</fullName>
    </submittedName>
</protein>
<dbReference type="Proteomes" id="UP000887159">
    <property type="component" value="Unassembled WGS sequence"/>
</dbReference>
<proteinExistence type="predicted"/>
<sequence>MEGEKEHSKARVVDDFVNLEIETEAAKIKLGSGWPSHVGDQAIRSNPNPSMQELVETFNVLQITVERRLDNLVFTRKVDSLVPQNLTAKQRMTESPPVVFFAFSSQE</sequence>
<keyword evidence="2" id="KW-1185">Reference proteome</keyword>
<accession>A0A8X6V027</accession>
<dbReference type="AlphaFoldDB" id="A0A8X6V027"/>
<comment type="caution">
    <text evidence="1">The sequence shown here is derived from an EMBL/GenBank/DDBJ whole genome shotgun (WGS) entry which is preliminary data.</text>
</comment>
<evidence type="ECO:0000313" key="1">
    <source>
        <dbReference type="EMBL" id="GFX88184.1"/>
    </source>
</evidence>
<gene>
    <name evidence="1" type="ORF">TNCV_159981</name>
</gene>